<evidence type="ECO:0000313" key="6">
    <source>
        <dbReference type="EMBL" id="WCG23214.1"/>
    </source>
</evidence>
<dbReference type="Gene3D" id="3.40.720.10">
    <property type="entry name" value="Alkaline Phosphatase, subunit A"/>
    <property type="match status" value="1"/>
</dbReference>
<dbReference type="InterPro" id="IPR017850">
    <property type="entry name" value="Alkaline_phosphatase_core_sf"/>
</dbReference>
<name>A0AAE9XF79_9ENTE</name>
<reference evidence="6" key="1">
    <citation type="submission" date="2023-01" db="EMBL/GenBank/DDBJ databases">
        <title>Oxazolidinone resistance genes in florfenicol resistant enterococci from beef cattle and veal calves at slaughter.</title>
        <authorList>
            <person name="Biggel M."/>
        </authorList>
    </citation>
    <scope>NUCLEOTIDE SEQUENCE</scope>
    <source>
        <strain evidence="6">K204-1</strain>
    </source>
</reference>
<protein>
    <submittedName>
        <fullName evidence="6">Arylsulfatase</fullName>
    </submittedName>
</protein>
<evidence type="ECO:0000259" key="5">
    <source>
        <dbReference type="Pfam" id="PF00884"/>
    </source>
</evidence>
<evidence type="ECO:0000256" key="1">
    <source>
        <dbReference type="ARBA" id="ARBA00008779"/>
    </source>
</evidence>
<accession>A0AAE9XF79</accession>
<sequence length="539" mass="60997">MQKKPNVILIFVDDVGIGDLSCFNSHSKIQTAQLDRLAERGMRFEDSHSISALCTPSRYGLLTGTYSWRSPLKSYVLPGDSLPLIEEGRRTMAQMFKEKGYQTAVVGKWHLGLGWQLKPEKDFEKFNLDPSDYGQPKRQMGRAGDFNILSGMYDMEGLDIDYSQPIKDGPLARGFDYFYGTPASIDQPPYVVIENDRVLEEPTYISGRANIDRRSGVHQQEWQNGVTAPSYDHTALPRQMQDKVLELMESYSQSDAPFFIYYPVHIAHGPILPDEPFVDSSGIGPYGDIILQLDSYVGEIQDKLVELGADEDTLVVFTSDNGASAVADFPHLLAHGHNPSAHFRGEKFDIWEGGHREPTIMTYPNYIPANSVCQSLVAHTDFYRTFADLIGYDIYHDEAVDSESMLDMLKKPNQYGRVNLIVTSANGAFSIRKGPWKLECTADEGSKIPEINDPEAFQPSQLYHLESDPWEHHNVIEGHPEIVSMLIKEMTQIVKKGRSTPGPIQRNAANPPTYEWHQLAWMPNYEDYVEQLNQTYQEE</sequence>
<dbReference type="Pfam" id="PF00884">
    <property type="entry name" value="Sulfatase"/>
    <property type="match status" value="1"/>
</dbReference>
<dbReference type="PROSITE" id="PS00149">
    <property type="entry name" value="SULFATASE_2"/>
    <property type="match status" value="1"/>
</dbReference>
<proteinExistence type="inferred from homology"/>
<dbReference type="Proteomes" id="UP001179600">
    <property type="component" value="Chromosome"/>
</dbReference>
<dbReference type="RefSeq" id="WP_202585069.1">
    <property type="nucleotide sequence ID" value="NZ_BKBT01000006.1"/>
</dbReference>
<keyword evidence="3" id="KW-0378">Hydrolase</keyword>
<dbReference type="InterPro" id="IPR024607">
    <property type="entry name" value="Sulfatase_CS"/>
</dbReference>
<feature type="domain" description="Sulfatase N-terminal" evidence="5">
    <location>
        <begin position="5"/>
        <end position="392"/>
    </location>
</feature>
<gene>
    <name evidence="6" type="ORF">PML95_02950</name>
</gene>
<keyword evidence="4" id="KW-0106">Calcium</keyword>
<keyword evidence="2" id="KW-0479">Metal-binding</keyword>
<dbReference type="Gene3D" id="3.30.1120.10">
    <property type="match status" value="1"/>
</dbReference>
<dbReference type="GO" id="GO:0046872">
    <property type="term" value="F:metal ion binding"/>
    <property type="evidence" value="ECO:0007669"/>
    <property type="project" value="UniProtKB-KW"/>
</dbReference>
<dbReference type="SUPFAM" id="SSF53649">
    <property type="entry name" value="Alkaline phosphatase-like"/>
    <property type="match status" value="1"/>
</dbReference>
<dbReference type="CDD" id="cd16143">
    <property type="entry name" value="ARS_like"/>
    <property type="match status" value="1"/>
</dbReference>
<dbReference type="PANTHER" id="PTHR42693">
    <property type="entry name" value="ARYLSULFATASE FAMILY MEMBER"/>
    <property type="match status" value="1"/>
</dbReference>
<evidence type="ECO:0000313" key="7">
    <source>
        <dbReference type="Proteomes" id="UP001179600"/>
    </source>
</evidence>
<evidence type="ECO:0000256" key="2">
    <source>
        <dbReference type="ARBA" id="ARBA00022723"/>
    </source>
</evidence>
<evidence type="ECO:0000256" key="4">
    <source>
        <dbReference type="ARBA" id="ARBA00022837"/>
    </source>
</evidence>
<dbReference type="AlphaFoldDB" id="A0AAE9XF79"/>
<comment type="similarity">
    <text evidence="1">Belongs to the sulfatase family.</text>
</comment>
<dbReference type="PANTHER" id="PTHR42693:SF53">
    <property type="entry name" value="ENDO-4-O-SULFATASE"/>
    <property type="match status" value="1"/>
</dbReference>
<dbReference type="PROSITE" id="PS00523">
    <property type="entry name" value="SULFATASE_1"/>
    <property type="match status" value="1"/>
</dbReference>
<dbReference type="InterPro" id="IPR000917">
    <property type="entry name" value="Sulfatase_N"/>
</dbReference>
<dbReference type="InterPro" id="IPR050738">
    <property type="entry name" value="Sulfatase"/>
</dbReference>
<evidence type="ECO:0000256" key="3">
    <source>
        <dbReference type="ARBA" id="ARBA00022801"/>
    </source>
</evidence>
<dbReference type="EMBL" id="CP116507">
    <property type="protein sequence ID" value="WCG23214.1"/>
    <property type="molecule type" value="Genomic_DNA"/>
</dbReference>
<organism evidence="6 7">
    <name type="scientific">Vagococcus lutrae</name>
    <dbReference type="NCBI Taxonomy" id="81947"/>
    <lineage>
        <taxon>Bacteria</taxon>
        <taxon>Bacillati</taxon>
        <taxon>Bacillota</taxon>
        <taxon>Bacilli</taxon>
        <taxon>Lactobacillales</taxon>
        <taxon>Enterococcaceae</taxon>
        <taxon>Vagococcus</taxon>
    </lineage>
</organism>
<dbReference type="GO" id="GO:0004065">
    <property type="term" value="F:arylsulfatase activity"/>
    <property type="evidence" value="ECO:0007669"/>
    <property type="project" value="TreeGrafter"/>
</dbReference>